<dbReference type="GO" id="GO:0032259">
    <property type="term" value="P:methylation"/>
    <property type="evidence" value="ECO:0007669"/>
    <property type="project" value="UniProtKB-KW"/>
</dbReference>
<feature type="active site" evidence="5">
    <location>
        <position position="76"/>
    </location>
</feature>
<dbReference type="InterPro" id="IPR031303">
    <property type="entry name" value="C5_meth_CS"/>
</dbReference>
<dbReference type="CDD" id="cd00315">
    <property type="entry name" value="Cyt_C5_DNA_methylase"/>
    <property type="match status" value="1"/>
</dbReference>
<dbReference type="STRING" id="1423743.FD41_GL002665"/>
<protein>
    <recommendedName>
        <fullName evidence="7">Cytosine-specific methyltransferase</fullName>
        <ecNumber evidence="7">2.1.1.37</ecNumber>
    </recommendedName>
</protein>
<dbReference type="PRINTS" id="PR00105">
    <property type="entry name" value="C5METTRFRASE"/>
</dbReference>
<dbReference type="GO" id="GO:0009307">
    <property type="term" value="P:DNA restriction-modification system"/>
    <property type="evidence" value="ECO:0007669"/>
    <property type="project" value="UniProtKB-KW"/>
</dbReference>
<dbReference type="InterPro" id="IPR029063">
    <property type="entry name" value="SAM-dependent_MTases_sf"/>
</dbReference>
<dbReference type="PROSITE" id="PS00094">
    <property type="entry name" value="C5_MTASE_1"/>
    <property type="match status" value="1"/>
</dbReference>
<keyword evidence="1 5" id="KW-0489">Methyltransferase</keyword>
<dbReference type="Gene3D" id="3.40.50.150">
    <property type="entry name" value="Vaccinia Virus protein VP39"/>
    <property type="match status" value="1"/>
</dbReference>
<name>X0PKU4_9LACO</name>
<gene>
    <name evidence="8" type="ORF">JCM14108_3048</name>
</gene>
<accession>X0PKU4</accession>
<dbReference type="Proteomes" id="UP000019488">
    <property type="component" value="Unassembled WGS sequence"/>
</dbReference>
<dbReference type="InterPro" id="IPR018117">
    <property type="entry name" value="C5_DNA_meth_AS"/>
</dbReference>
<evidence type="ECO:0000256" key="7">
    <source>
        <dbReference type="RuleBase" id="RU000417"/>
    </source>
</evidence>
<dbReference type="PROSITE" id="PS51679">
    <property type="entry name" value="SAM_MT_C5"/>
    <property type="match status" value="1"/>
</dbReference>
<evidence type="ECO:0000313" key="8">
    <source>
        <dbReference type="EMBL" id="GAF37957.1"/>
    </source>
</evidence>
<dbReference type="RefSeq" id="WP_035181297.1">
    <property type="nucleotide sequence ID" value="NZ_AZFY01000004.1"/>
</dbReference>
<reference evidence="8" key="1">
    <citation type="journal article" date="2014" name="Genome Announc.">
        <title>Draft Genome Sequences of Two Lactobacillus Strains, L. farraginis JCM 14108T and L. composti JCM 14202T, Isolated from Compost of Distilled Shochu Residue.</title>
        <authorList>
            <person name="Yuki M."/>
            <person name="Oshima K."/>
            <person name="Suda W."/>
            <person name="Kitahara M."/>
            <person name="Kitamura K."/>
            <person name="Iida T."/>
            <person name="Hattori M."/>
            <person name="Ohkuma M."/>
        </authorList>
    </citation>
    <scope>NUCLEOTIDE SEQUENCE [LARGE SCALE GENOMIC DNA]</scope>
    <source>
        <strain evidence="8">JCM 14108</strain>
    </source>
</reference>
<dbReference type="PROSITE" id="PS00095">
    <property type="entry name" value="C5_MTASE_2"/>
    <property type="match status" value="1"/>
</dbReference>
<dbReference type="eggNOG" id="COG0270">
    <property type="taxonomic scope" value="Bacteria"/>
</dbReference>
<proteinExistence type="inferred from homology"/>
<keyword evidence="3 5" id="KW-0949">S-adenosyl-L-methionine</keyword>
<dbReference type="NCBIfam" id="TIGR00675">
    <property type="entry name" value="dcm"/>
    <property type="match status" value="1"/>
</dbReference>
<dbReference type="InterPro" id="IPR001525">
    <property type="entry name" value="C5_MeTfrase"/>
</dbReference>
<evidence type="ECO:0000256" key="3">
    <source>
        <dbReference type="ARBA" id="ARBA00022691"/>
    </source>
</evidence>
<comment type="catalytic activity">
    <reaction evidence="7">
        <text>a 2'-deoxycytidine in DNA + S-adenosyl-L-methionine = a 5-methyl-2'-deoxycytidine in DNA + S-adenosyl-L-homocysteine + H(+)</text>
        <dbReference type="Rhea" id="RHEA:13681"/>
        <dbReference type="Rhea" id="RHEA-COMP:11369"/>
        <dbReference type="Rhea" id="RHEA-COMP:11370"/>
        <dbReference type="ChEBI" id="CHEBI:15378"/>
        <dbReference type="ChEBI" id="CHEBI:57856"/>
        <dbReference type="ChEBI" id="CHEBI:59789"/>
        <dbReference type="ChEBI" id="CHEBI:85452"/>
        <dbReference type="ChEBI" id="CHEBI:85454"/>
        <dbReference type="EC" id="2.1.1.37"/>
    </reaction>
</comment>
<dbReference type="PANTHER" id="PTHR10629:SF52">
    <property type="entry name" value="DNA (CYTOSINE-5)-METHYLTRANSFERASE 1"/>
    <property type="match status" value="1"/>
</dbReference>
<evidence type="ECO:0000256" key="5">
    <source>
        <dbReference type="PROSITE-ProRule" id="PRU01016"/>
    </source>
</evidence>
<dbReference type="Gene3D" id="3.90.120.10">
    <property type="entry name" value="DNA Methylase, subunit A, domain 2"/>
    <property type="match status" value="1"/>
</dbReference>
<organism evidence="8 9">
    <name type="scientific">Lentilactobacillus farraginis DSM 18382 = JCM 14108</name>
    <dbReference type="NCBI Taxonomy" id="1423743"/>
    <lineage>
        <taxon>Bacteria</taxon>
        <taxon>Bacillati</taxon>
        <taxon>Bacillota</taxon>
        <taxon>Bacilli</taxon>
        <taxon>Lactobacillales</taxon>
        <taxon>Lactobacillaceae</taxon>
        <taxon>Lentilactobacillus</taxon>
    </lineage>
</organism>
<dbReference type="GO" id="GO:0003886">
    <property type="term" value="F:DNA (cytosine-5-)-methyltransferase activity"/>
    <property type="evidence" value="ECO:0007669"/>
    <property type="project" value="UniProtKB-EC"/>
</dbReference>
<evidence type="ECO:0000256" key="1">
    <source>
        <dbReference type="ARBA" id="ARBA00022603"/>
    </source>
</evidence>
<keyword evidence="4" id="KW-0680">Restriction system</keyword>
<dbReference type="GO" id="GO:0003677">
    <property type="term" value="F:DNA binding"/>
    <property type="evidence" value="ECO:0007669"/>
    <property type="project" value="TreeGrafter"/>
</dbReference>
<dbReference type="GO" id="GO:0044027">
    <property type="term" value="P:negative regulation of gene expression via chromosomal CpG island methylation"/>
    <property type="evidence" value="ECO:0007669"/>
    <property type="project" value="TreeGrafter"/>
</dbReference>
<dbReference type="PANTHER" id="PTHR10629">
    <property type="entry name" value="CYTOSINE-SPECIFIC METHYLTRANSFERASE"/>
    <property type="match status" value="1"/>
</dbReference>
<keyword evidence="2 5" id="KW-0808">Transferase</keyword>
<dbReference type="Pfam" id="PF00145">
    <property type="entry name" value="DNA_methylase"/>
    <property type="match status" value="1"/>
</dbReference>
<dbReference type="InterPro" id="IPR050390">
    <property type="entry name" value="C5-Methyltransferase"/>
</dbReference>
<comment type="caution">
    <text evidence="8">The sequence shown here is derived from an EMBL/GenBank/DDBJ whole genome shotgun (WGS) entry which is preliminary data.</text>
</comment>
<evidence type="ECO:0000256" key="2">
    <source>
        <dbReference type="ARBA" id="ARBA00022679"/>
    </source>
</evidence>
<evidence type="ECO:0000256" key="6">
    <source>
        <dbReference type="RuleBase" id="RU000416"/>
    </source>
</evidence>
<dbReference type="REBASE" id="85152">
    <property type="entry name" value="M.Lfa14108ORF3048P"/>
</dbReference>
<sequence>MKLNTLSLFTGAGGLDIGFEENGFNITVANEWNKNAANTYQVNHPNVKLLQGDIEKYLDYLYSLSNVDVVIGGPPCQGFSVAGKMDVNDPRNKMVWHFLNVVQHVKPQAFVIENVKALYQLAKWAPIREKIINISENMGYSITPILLNAVDYGVPQKRYRVFFIAFKNKDVSADEIAYRLQQKKRVAPTVREALATIPKIGSKGNPLDSTAKITFATNPILRKSAYAGMLFNGAGRPINIDEYANTLPASMGGNKTPIIDDEALYNNKKNFAEIYRENLDEGYIPEFKEAPKRLRRLSIKEASLLQTFPKDYEFTGPMSSQYTQIGNAVPPLLASSVAKVVKDILSNTPMKKTKKSPSFQLNIFN</sequence>
<dbReference type="EMBL" id="BAKI01000057">
    <property type="protein sequence ID" value="GAF37957.1"/>
    <property type="molecule type" value="Genomic_DNA"/>
</dbReference>
<comment type="similarity">
    <text evidence="5 6">Belongs to the class I-like SAM-binding methyltransferase superfamily. C5-methyltransferase family.</text>
</comment>
<dbReference type="SUPFAM" id="SSF53335">
    <property type="entry name" value="S-adenosyl-L-methionine-dependent methyltransferases"/>
    <property type="match status" value="1"/>
</dbReference>
<dbReference type="AlphaFoldDB" id="X0PKU4"/>
<dbReference type="EC" id="2.1.1.37" evidence="7"/>
<evidence type="ECO:0000256" key="4">
    <source>
        <dbReference type="ARBA" id="ARBA00022747"/>
    </source>
</evidence>
<evidence type="ECO:0000313" key="9">
    <source>
        <dbReference type="Proteomes" id="UP000019488"/>
    </source>
</evidence>